<dbReference type="EMBL" id="CP047898">
    <property type="protein sequence ID" value="QHK19042.1"/>
    <property type="molecule type" value="Genomic_DNA"/>
</dbReference>
<dbReference type="Pfam" id="PF25837">
    <property type="entry name" value="Apionate_lact_N"/>
    <property type="match status" value="1"/>
</dbReference>
<feature type="domain" description="D-apionate lactonase N-terminal" evidence="2">
    <location>
        <begin position="51"/>
        <end position="266"/>
    </location>
</feature>
<name>A0A6P1NNC1_9MICC</name>
<feature type="region of interest" description="Disordered" evidence="1">
    <location>
        <begin position="1"/>
        <end position="39"/>
    </location>
</feature>
<evidence type="ECO:0000313" key="3">
    <source>
        <dbReference type="EMBL" id="QHK19042.1"/>
    </source>
</evidence>
<dbReference type="InterPro" id="IPR058788">
    <property type="entry name" value="ApnL_N"/>
</dbReference>
<accession>A0A6P1NNC1</accession>
<reference evidence="3 4" key="1">
    <citation type="submission" date="2020-01" db="EMBL/GenBank/DDBJ databases">
        <title>Pseudarthrobacter psychrotolerans sp. nov., isolated from antarctic soil.</title>
        <authorList>
            <person name="Shin Y."/>
            <person name="Park W."/>
        </authorList>
    </citation>
    <scope>NUCLEOTIDE SEQUENCE [LARGE SCALE GENOMIC DNA]</scope>
    <source>
        <strain evidence="3 4">YJ56</strain>
    </source>
</reference>
<dbReference type="KEGG" id="psey:GU243_03940"/>
<evidence type="ECO:0000259" key="2">
    <source>
        <dbReference type="Pfam" id="PF25837"/>
    </source>
</evidence>
<protein>
    <recommendedName>
        <fullName evidence="2">D-apionate lactonase N-terminal domain-containing protein</fullName>
    </recommendedName>
</protein>
<gene>
    <name evidence="3" type="ORF">GU243_03940</name>
</gene>
<dbReference type="Proteomes" id="UP000464186">
    <property type="component" value="Chromosome"/>
</dbReference>
<organism evidence="3 4">
    <name type="scientific">Pseudarthrobacter psychrotolerans</name>
    <dbReference type="NCBI Taxonomy" id="2697569"/>
    <lineage>
        <taxon>Bacteria</taxon>
        <taxon>Bacillati</taxon>
        <taxon>Actinomycetota</taxon>
        <taxon>Actinomycetes</taxon>
        <taxon>Micrococcales</taxon>
        <taxon>Micrococcaceae</taxon>
        <taxon>Pseudarthrobacter</taxon>
    </lineage>
</organism>
<dbReference type="AlphaFoldDB" id="A0A6P1NNC1"/>
<evidence type="ECO:0000256" key="1">
    <source>
        <dbReference type="SAM" id="MobiDB-lite"/>
    </source>
</evidence>
<proteinExistence type="predicted"/>
<keyword evidence="4" id="KW-1185">Reference proteome</keyword>
<sequence length="339" mass="35770">MSFQPLPDDEPGLSRLGISRPGPENLAPSRLAPSRLAPSRLAPSRLAPSRLAPDRRALSAGPWSAELVGDELAHISYLGRPVLRAVKAVVRDQDWRTPQPAVRTLEVTQDNGLLQARWTVRFAGHGVEYDGFLTADFTPAAVEIAFEGTAVHTFRSNRIGLVVLHPPGDAGRDVTVEHPDGGSTAAQFPNDISPHQPFMDIAALEWADADAGTAFRLSFTGDVFETEDQRNWTDGSFKTYSTPLARPFPVDVAAGDAVRQAVRLEAAIMDAGTVDAAIVDAGSLESQESTGAAAGTSAGRFAAGANGTPTRIAASLGPAAARVPRLAVGQDPGPECFPR</sequence>
<evidence type="ECO:0000313" key="4">
    <source>
        <dbReference type="Proteomes" id="UP000464186"/>
    </source>
</evidence>